<accession>A0A4R6T6E1</accession>
<keyword evidence="2" id="KW-1185">Reference proteome</keyword>
<evidence type="ECO:0000313" key="2">
    <source>
        <dbReference type="Proteomes" id="UP000294535"/>
    </source>
</evidence>
<protein>
    <submittedName>
        <fullName evidence="1">ParE-like toxin of type II ParDE toxin-antitoxin system</fullName>
    </submittedName>
</protein>
<dbReference type="InterPro" id="IPR035093">
    <property type="entry name" value="RelE/ParE_toxin_dom_sf"/>
</dbReference>
<sequence>MKYSLIIKPEAETDIRDIFEWYESKVPGLGEYFLSDLEEKFEKVILEPKGYQFHHQNFRFAFLKKFPVSIHFKIEGNRVYVFGVLSTSANPGKWRNA</sequence>
<name>A0A4R6T6E1_9BACT</name>
<dbReference type="AlphaFoldDB" id="A0A4R6T6E1"/>
<proteinExistence type="predicted"/>
<dbReference type="Gene3D" id="3.30.2310.20">
    <property type="entry name" value="RelE-like"/>
    <property type="match status" value="1"/>
</dbReference>
<gene>
    <name evidence="1" type="ORF">DFQ04_0322</name>
</gene>
<dbReference type="RefSeq" id="WP_133552016.1">
    <property type="nucleotide sequence ID" value="NZ_SNYF01000005.1"/>
</dbReference>
<organism evidence="1 2">
    <name type="scientific">Algoriphagus boseongensis</name>
    <dbReference type="NCBI Taxonomy" id="1442587"/>
    <lineage>
        <taxon>Bacteria</taxon>
        <taxon>Pseudomonadati</taxon>
        <taxon>Bacteroidota</taxon>
        <taxon>Cytophagia</taxon>
        <taxon>Cytophagales</taxon>
        <taxon>Cyclobacteriaceae</taxon>
        <taxon>Algoriphagus</taxon>
    </lineage>
</organism>
<dbReference type="Proteomes" id="UP000294535">
    <property type="component" value="Unassembled WGS sequence"/>
</dbReference>
<comment type="caution">
    <text evidence="1">The sequence shown here is derived from an EMBL/GenBank/DDBJ whole genome shotgun (WGS) entry which is preliminary data.</text>
</comment>
<dbReference type="EMBL" id="SNYF01000005">
    <property type="protein sequence ID" value="TDQ18520.1"/>
    <property type="molecule type" value="Genomic_DNA"/>
</dbReference>
<reference evidence="1 2" key="1">
    <citation type="submission" date="2019-03" db="EMBL/GenBank/DDBJ databases">
        <title>Genomic Encyclopedia of Type Strains, Phase III (KMG-III): the genomes of soil and plant-associated and newly described type strains.</title>
        <authorList>
            <person name="Whitman W."/>
        </authorList>
    </citation>
    <scope>NUCLEOTIDE SEQUENCE [LARGE SCALE GENOMIC DNA]</scope>
    <source>
        <strain evidence="1 2">CECT 8446</strain>
    </source>
</reference>
<evidence type="ECO:0000313" key="1">
    <source>
        <dbReference type="EMBL" id="TDQ18520.1"/>
    </source>
</evidence>
<dbReference type="OrthoDB" id="595476at2"/>